<dbReference type="HAMAP" id="MF_00652">
    <property type="entry name" value="UPF0246"/>
    <property type="match status" value="1"/>
</dbReference>
<keyword evidence="3" id="KW-1185">Reference proteome</keyword>
<gene>
    <name evidence="2" type="primary">yaaA</name>
    <name evidence="2" type="ORF">Q9295_08935</name>
</gene>
<evidence type="ECO:0000313" key="3">
    <source>
        <dbReference type="Proteomes" id="UP001239680"/>
    </source>
</evidence>
<evidence type="ECO:0000256" key="1">
    <source>
        <dbReference type="HAMAP-Rule" id="MF_00652"/>
    </source>
</evidence>
<organism evidence="2 3">
    <name type="scientific">Pseudogemmobacter lacusdianii</name>
    <dbReference type="NCBI Taxonomy" id="3069608"/>
    <lineage>
        <taxon>Bacteria</taxon>
        <taxon>Pseudomonadati</taxon>
        <taxon>Pseudomonadota</taxon>
        <taxon>Alphaproteobacteria</taxon>
        <taxon>Rhodobacterales</taxon>
        <taxon>Paracoccaceae</taxon>
        <taxon>Pseudogemmobacter</taxon>
    </lineage>
</organism>
<name>A0ABU0VXP4_9RHOB</name>
<proteinExistence type="inferred from homology"/>
<dbReference type="Proteomes" id="UP001239680">
    <property type="component" value="Unassembled WGS sequence"/>
</dbReference>
<dbReference type="RefSeq" id="WP_306680194.1">
    <property type="nucleotide sequence ID" value="NZ_JAVDBT010000007.1"/>
</dbReference>
<dbReference type="EMBL" id="JAVDBT010000007">
    <property type="protein sequence ID" value="MDQ2066497.1"/>
    <property type="molecule type" value="Genomic_DNA"/>
</dbReference>
<sequence length="257" mass="28609">MLCVLSPAKKLDEKPKNLAADVALTQPQFLTETAALVQRARELTVQDLRKLMHLSEPLAVLNRDRFAAYQDSPEAPLPALHAFAGDTYVGLDAASMSEDSRHWAKGHLRILSGLYGLLRPWDAIQAHRLEMGTKLSNPRGPDLYAFWGDRVAEALNAQAEAVGTDILVNCASTEYFTTAKRKALNLRVITPVFLEERGNEAKVISFWAKKARGSMARYLCDHHLTDPQDLRDFGIGGYGYRPDLSEGDRMVFSRAEP</sequence>
<comment type="caution">
    <text evidence="2">The sequence shown here is derived from an EMBL/GenBank/DDBJ whole genome shotgun (WGS) entry which is preliminary data.</text>
</comment>
<evidence type="ECO:0000313" key="2">
    <source>
        <dbReference type="EMBL" id="MDQ2066497.1"/>
    </source>
</evidence>
<dbReference type="PANTHER" id="PTHR30283">
    <property type="entry name" value="PEROXIDE STRESS RESPONSE PROTEIN YAAA"/>
    <property type="match status" value="1"/>
</dbReference>
<dbReference type="PANTHER" id="PTHR30283:SF4">
    <property type="entry name" value="PEROXIDE STRESS RESISTANCE PROTEIN YAAA"/>
    <property type="match status" value="1"/>
</dbReference>
<accession>A0ABU0VXP4</accession>
<reference evidence="2 3" key="1">
    <citation type="submission" date="2023-08" db="EMBL/GenBank/DDBJ databases">
        <title>Characterization of two Paracoccaceae strains isolated from Phycosphere and proposal of Xinfangfangia lacusdiani sp. nov.</title>
        <authorList>
            <person name="Deng Y."/>
            <person name="Zhang Y.Q."/>
        </authorList>
    </citation>
    <scope>NUCLEOTIDE SEQUENCE [LARGE SCALE GENOMIC DNA]</scope>
    <source>
        <strain evidence="2 3">CPCC 101601</strain>
    </source>
</reference>
<comment type="similarity">
    <text evidence="1">Belongs to the UPF0246 family.</text>
</comment>
<dbReference type="InterPro" id="IPR005583">
    <property type="entry name" value="YaaA"/>
</dbReference>
<dbReference type="NCBIfam" id="NF002542">
    <property type="entry name" value="PRK02101.1-3"/>
    <property type="match status" value="1"/>
</dbReference>
<dbReference type="Pfam" id="PF03883">
    <property type="entry name" value="H2O2_YaaD"/>
    <property type="match status" value="1"/>
</dbReference>
<protein>
    <recommendedName>
        <fullName evidence="1">UPF0246 protein Q9295_08935</fullName>
    </recommendedName>
</protein>